<protein>
    <submittedName>
        <fullName evidence="2">Uncharacterized protein</fullName>
    </submittedName>
</protein>
<feature type="compositionally biased region" description="Polar residues" evidence="1">
    <location>
        <begin position="15"/>
        <end position="24"/>
    </location>
</feature>
<keyword evidence="3" id="KW-1185">Reference proteome</keyword>
<name>A0A9W8NZH8_9AGAR</name>
<dbReference type="AlphaFoldDB" id="A0A9W8NZH8"/>
<organism evidence="2 3">
    <name type="scientific">Lentinula detonsa</name>
    <dbReference type="NCBI Taxonomy" id="2804962"/>
    <lineage>
        <taxon>Eukaryota</taxon>
        <taxon>Fungi</taxon>
        <taxon>Dikarya</taxon>
        <taxon>Basidiomycota</taxon>
        <taxon>Agaricomycotina</taxon>
        <taxon>Agaricomycetes</taxon>
        <taxon>Agaricomycetidae</taxon>
        <taxon>Agaricales</taxon>
        <taxon>Marasmiineae</taxon>
        <taxon>Omphalotaceae</taxon>
        <taxon>Lentinula</taxon>
    </lineage>
</organism>
<reference evidence="2 3" key="1">
    <citation type="journal article" date="2023" name="Proc. Natl. Acad. Sci. U.S.A.">
        <title>A global phylogenomic analysis of the shiitake genus Lentinula.</title>
        <authorList>
            <person name="Sierra-Patev S."/>
            <person name="Min B."/>
            <person name="Naranjo-Ortiz M."/>
            <person name="Looney B."/>
            <person name="Konkel Z."/>
            <person name="Slot J.C."/>
            <person name="Sakamoto Y."/>
            <person name="Steenwyk J.L."/>
            <person name="Rokas A."/>
            <person name="Carro J."/>
            <person name="Camarero S."/>
            <person name="Ferreira P."/>
            <person name="Molpeceres G."/>
            <person name="Ruiz-Duenas F.J."/>
            <person name="Serrano A."/>
            <person name="Henrissat B."/>
            <person name="Drula E."/>
            <person name="Hughes K.W."/>
            <person name="Mata J.L."/>
            <person name="Ishikawa N.K."/>
            <person name="Vargas-Isla R."/>
            <person name="Ushijima S."/>
            <person name="Smith C.A."/>
            <person name="Donoghue J."/>
            <person name="Ahrendt S."/>
            <person name="Andreopoulos W."/>
            <person name="He G."/>
            <person name="LaButti K."/>
            <person name="Lipzen A."/>
            <person name="Ng V."/>
            <person name="Riley R."/>
            <person name="Sandor L."/>
            <person name="Barry K."/>
            <person name="Martinez A.T."/>
            <person name="Xiao Y."/>
            <person name="Gibbons J.G."/>
            <person name="Terashima K."/>
            <person name="Grigoriev I.V."/>
            <person name="Hibbett D."/>
        </authorList>
    </citation>
    <scope>NUCLEOTIDE SEQUENCE [LARGE SCALE GENOMIC DNA]</scope>
    <source>
        <strain evidence="2 3">TFB7810</strain>
    </source>
</reference>
<accession>A0A9W8NZH8</accession>
<feature type="region of interest" description="Disordered" evidence="1">
    <location>
        <begin position="1"/>
        <end position="24"/>
    </location>
</feature>
<comment type="caution">
    <text evidence="2">The sequence shown here is derived from an EMBL/GenBank/DDBJ whole genome shotgun (WGS) entry which is preliminary data.</text>
</comment>
<evidence type="ECO:0000256" key="1">
    <source>
        <dbReference type="SAM" id="MobiDB-lite"/>
    </source>
</evidence>
<dbReference type="EMBL" id="JANVFU010000007">
    <property type="protein sequence ID" value="KAJ3743912.1"/>
    <property type="molecule type" value="Genomic_DNA"/>
</dbReference>
<sequence length="229" mass="25345">MNSHSLSCPPDAGTSLYSKNDPLTSCNTTNGKLATDMDHCPISRQQSHAELPLKLESTILKPDDVNTSKNTLESPPRRFSYVSNWRRNITPLKIGPPPSSPFGVSFPTSPVAVISPDQLRITSLPPYDPRMVSMLAGASASESFEQSIVNEPTHFNDLYDAELEQMIDEIETSSASSSTLSVTVYIPPVEPSRTADRSQARKTFPSLIRWFPTRVKYSFLSNAAKIFRH</sequence>
<evidence type="ECO:0000313" key="2">
    <source>
        <dbReference type="EMBL" id="KAJ3743912.1"/>
    </source>
</evidence>
<proteinExistence type="predicted"/>
<dbReference type="Proteomes" id="UP001142393">
    <property type="component" value="Unassembled WGS sequence"/>
</dbReference>
<evidence type="ECO:0000313" key="3">
    <source>
        <dbReference type="Proteomes" id="UP001142393"/>
    </source>
</evidence>
<gene>
    <name evidence="2" type="ORF">DFH05DRAFT_1492956</name>
</gene>